<comment type="caution">
    <text evidence="2">The sequence shown here is derived from an EMBL/GenBank/DDBJ whole genome shotgun (WGS) entry which is preliminary data.</text>
</comment>
<evidence type="ECO:0000313" key="3">
    <source>
        <dbReference type="Proteomes" id="UP000669179"/>
    </source>
</evidence>
<evidence type="ECO:0000313" key="2">
    <source>
        <dbReference type="EMBL" id="MBO2451336.1"/>
    </source>
</evidence>
<dbReference type="PROSITE" id="PS51257">
    <property type="entry name" value="PROKAR_LIPOPROTEIN"/>
    <property type="match status" value="1"/>
</dbReference>
<dbReference type="SUPFAM" id="SSF89392">
    <property type="entry name" value="Prokaryotic lipoproteins and lipoprotein localization factors"/>
    <property type="match status" value="1"/>
</dbReference>
<accession>A0A939PML1</accession>
<feature type="compositionally biased region" description="Low complexity" evidence="1">
    <location>
        <begin position="275"/>
        <end position="289"/>
    </location>
</feature>
<protein>
    <submittedName>
        <fullName evidence="2">LppX_LprAFG lipoprotein</fullName>
    </submittedName>
</protein>
<dbReference type="RefSeq" id="WP_208259249.1">
    <property type="nucleotide sequence ID" value="NZ_JAGEOJ010000013.1"/>
</dbReference>
<dbReference type="Gene3D" id="2.50.20.20">
    <property type="match status" value="1"/>
</dbReference>
<dbReference type="Proteomes" id="UP000669179">
    <property type="component" value="Unassembled WGS sequence"/>
</dbReference>
<organism evidence="2 3">
    <name type="scientific">Actinomadura barringtoniae</name>
    <dbReference type="NCBI Taxonomy" id="1427535"/>
    <lineage>
        <taxon>Bacteria</taxon>
        <taxon>Bacillati</taxon>
        <taxon>Actinomycetota</taxon>
        <taxon>Actinomycetes</taxon>
        <taxon>Streptosporangiales</taxon>
        <taxon>Thermomonosporaceae</taxon>
        <taxon>Actinomadura</taxon>
    </lineage>
</organism>
<sequence>MKRRYAVVAGGTAVGAALLVSGCTGSGDDKGATTDNMKLTAAQALTQTSQKTGEADSFKADLTVSGTGNGGGKVHATGQFRLRPTLTFSAQLDDFATGGQSVPGAKGQAIFTGDVLYAKVPQLARFVANGKPWVKIDVNKMSQTTGFDVKGLIDQVQKVNPAEQTKMFTGSKDVHRVGQESVDGTSTTHYAGTVTVQDALNRLDPSVRQRVQAWFPQNDAASQKINFDLWTDKAGLPRKLESKGGQGGKTGSVTVLYSDYGKSFSVNPPPSDQTGELSLNGLLNGGQHN</sequence>
<proteinExistence type="predicted"/>
<name>A0A939PML1_9ACTN</name>
<evidence type="ECO:0000256" key="1">
    <source>
        <dbReference type="SAM" id="MobiDB-lite"/>
    </source>
</evidence>
<gene>
    <name evidence="2" type="ORF">J4573_29880</name>
</gene>
<keyword evidence="3" id="KW-1185">Reference proteome</keyword>
<keyword evidence="2" id="KW-0449">Lipoprotein</keyword>
<dbReference type="EMBL" id="JAGEOJ010000013">
    <property type="protein sequence ID" value="MBO2451336.1"/>
    <property type="molecule type" value="Genomic_DNA"/>
</dbReference>
<reference evidence="2" key="1">
    <citation type="submission" date="2021-03" db="EMBL/GenBank/DDBJ databases">
        <authorList>
            <person name="Kanchanasin P."/>
            <person name="Saeng-In P."/>
            <person name="Phongsopitanun W."/>
            <person name="Yuki M."/>
            <person name="Kudo T."/>
            <person name="Ohkuma M."/>
            <person name="Tanasupawat S."/>
        </authorList>
    </citation>
    <scope>NUCLEOTIDE SEQUENCE</scope>
    <source>
        <strain evidence="2">GKU 128</strain>
    </source>
</reference>
<dbReference type="AlphaFoldDB" id="A0A939PML1"/>
<feature type="region of interest" description="Disordered" evidence="1">
    <location>
        <begin position="264"/>
        <end position="289"/>
    </location>
</feature>
<dbReference type="InterPro" id="IPR029046">
    <property type="entry name" value="LolA/LolB/LppX"/>
</dbReference>